<dbReference type="EMBL" id="CP151762">
    <property type="protein sequence ID" value="WZU62195.1"/>
    <property type="molecule type" value="Genomic_DNA"/>
</dbReference>
<evidence type="ECO:0000313" key="3">
    <source>
        <dbReference type="Proteomes" id="UP001451782"/>
    </source>
</evidence>
<keyword evidence="2" id="KW-0489">Methyltransferase</keyword>
<dbReference type="CDD" id="cd02440">
    <property type="entry name" value="AdoMet_MTases"/>
    <property type="match status" value="1"/>
</dbReference>
<dbReference type="InterPro" id="IPR025714">
    <property type="entry name" value="Methyltranfer_dom"/>
</dbReference>
<dbReference type="Pfam" id="PF13847">
    <property type="entry name" value="Methyltransf_31"/>
    <property type="match status" value="1"/>
</dbReference>
<reference evidence="2 3" key="1">
    <citation type="submission" date="2024-04" db="EMBL/GenBank/DDBJ databases">
        <title>Phylogenomic analyses of a clade within the roseobacter group suggest taxonomic reassignments of species of the genera Aestuariivita, Citreicella, Loktanella, Nautella, Pelagibaca, Ruegeria, Thalassobius, Thiobacimonas and Tropicibacter, and the proposal o.</title>
        <authorList>
            <person name="Jeon C.O."/>
        </authorList>
    </citation>
    <scope>NUCLEOTIDE SEQUENCE [LARGE SCALE GENOMIC DNA]</scope>
    <source>
        <strain evidence="2 3">G8-12</strain>
    </source>
</reference>
<sequence>MRMRSHAITDRFATCKTANFPIESGGIWPAPYGTVKGMDNGGAVTDRLIAQAQIPQGARALDVGCGNGMVTFRLAAAVGAQGRVLGIDPNEKALAAACQKASADSVANVAFAAHDLFAFARSGQRFDVVMCRRVLMYLPDQIAAAKAFKALLKPDGCLIVQEHDASMAHSTAPLPLAQQASSWIWDTVKAEGANPATGFDLPSILRAAGFTDVSITAEAIVETPGQRAATAQIVRIMLSRIEAAGVATAQEIDIETLEDRLDAERHLTAATSVSEMIFGAVAR</sequence>
<name>A0AAN0LZH2_9RHOB</name>
<dbReference type="Proteomes" id="UP001451782">
    <property type="component" value="Chromosome"/>
</dbReference>
<dbReference type="PANTHER" id="PTHR43861">
    <property type="entry name" value="TRANS-ACONITATE 2-METHYLTRANSFERASE-RELATED"/>
    <property type="match status" value="1"/>
</dbReference>
<gene>
    <name evidence="2" type="ORF">AABB28_09700</name>
</gene>
<dbReference type="KEGG" id="yag:AABB28_09700"/>
<evidence type="ECO:0000259" key="1">
    <source>
        <dbReference type="Pfam" id="PF13847"/>
    </source>
</evidence>
<dbReference type="InterPro" id="IPR029063">
    <property type="entry name" value="SAM-dependent_MTases_sf"/>
</dbReference>
<dbReference type="SUPFAM" id="SSF53335">
    <property type="entry name" value="S-adenosyl-L-methionine-dependent methyltransferases"/>
    <property type="match status" value="1"/>
</dbReference>
<dbReference type="RefSeq" id="WP_342068606.1">
    <property type="nucleotide sequence ID" value="NZ_CP151762.1"/>
</dbReference>
<dbReference type="AlphaFoldDB" id="A0AAN0LZH2"/>
<protein>
    <submittedName>
        <fullName evidence="2">Methyltransferase domain-containing protein</fullName>
    </submittedName>
</protein>
<dbReference type="GO" id="GO:0032259">
    <property type="term" value="P:methylation"/>
    <property type="evidence" value="ECO:0007669"/>
    <property type="project" value="UniProtKB-KW"/>
</dbReference>
<dbReference type="Gene3D" id="3.40.50.150">
    <property type="entry name" value="Vaccinia Virus protein VP39"/>
    <property type="match status" value="1"/>
</dbReference>
<proteinExistence type="predicted"/>
<keyword evidence="3" id="KW-1185">Reference proteome</keyword>
<dbReference type="GO" id="GO:0008168">
    <property type="term" value="F:methyltransferase activity"/>
    <property type="evidence" value="ECO:0007669"/>
    <property type="project" value="UniProtKB-KW"/>
</dbReference>
<keyword evidence="2" id="KW-0808">Transferase</keyword>
<accession>A0AAN0LZH2</accession>
<organism evidence="2 3">
    <name type="scientific">Yoonia algicola</name>
    <dbReference type="NCBI Taxonomy" id="3137368"/>
    <lineage>
        <taxon>Bacteria</taxon>
        <taxon>Pseudomonadati</taxon>
        <taxon>Pseudomonadota</taxon>
        <taxon>Alphaproteobacteria</taxon>
        <taxon>Rhodobacterales</taxon>
        <taxon>Paracoccaceae</taxon>
        <taxon>Yoonia</taxon>
    </lineage>
</organism>
<feature type="domain" description="Methyltransferase" evidence="1">
    <location>
        <begin position="57"/>
        <end position="170"/>
    </location>
</feature>
<evidence type="ECO:0000313" key="2">
    <source>
        <dbReference type="EMBL" id="WZU62195.1"/>
    </source>
</evidence>